<dbReference type="Pfam" id="PF15101">
    <property type="entry name" value="TERB2"/>
    <property type="match status" value="1"/>
</dbReference>
<keyword evidence="1" id="KW-0472">Membrane</keyword>
<dbReference type="PANTHER" id="PTHR35345">
    <property type="entry name" value="TELOMERE REPEATS-BINDING BOUQUET FORMATION PROTEIN 2"/>
    <property type="match status" value="1"/>
</dbReference>
<dbReference type="PANTHER" id="PTHR35345:SF1">
    <property type="entry name" value="TELOMERE REPEATS-BINDING BOUQUET FORMATION PROTEIN 2"/>
    <property type="match status" value="1"/>
</dbReference>
<dbReference type="GO" id="GO:0007129">
    <property type="term" value="P:homologous chromosome pairing at meiosis"/>
    <property type="evidence" value="ECO:0007669"/>
    <property type="project" value="TreeGrafter"/>
</dbReference>
<evidence type="ECO:0000313" key="2">
    <source>
        <dbReference type="Ensembl" id="ENSPKIP00000005697.1"/>
    </source>
</evidence>
<dbReference type="InterPro" id="IPR028065">
    <property type="entry name" value="TERB2"/>
</dbReference>
<dbReference type="GeneTree" id="ENSGT00390000012336"/>
<evidence type="ECO:0000256" key="1">
    <source>
        <dbReference type="SAM" id="Phobius"/>
    </source>
</evidence>
<accession>A0A3B3QG03</accession>
<name>A0A3B3QG03_9TELE</name>
<reference evidence="2" key="2">
    <citation type="submission" date="2025-09" db="UniProtKB">
        <authorList>
            <consortium name="Ensembl"/>
        </authorList>
    </citation>
    <scope>IDENTIFICATION</scope>
</reference>
<sequence>MFRKKMAWFSKSVSGDLRRLWVSEGGLIASWTSAEYLFSADASCPDTRRVFESADYVDDRVAVFHSSCLSACEQRQNMESLTAGHYLLPPACVQKEVKAAVGCFIWEQEDNHNMLQVTYRSLTFVFFCLHLSFFNLFFFFSFEGNPDGTSNLFSKKSCEILNLFSGYVSVNDLKRYPGELHDFRPGCSGFSLAKVSMENTIAIDTTRKSLV</sequence>
<dbReference type="GO" id="GO:0005637">
    <property type="term" value="C:nuclear inner membrane"/>
    <property type="evidence" value="ECO:0007669"/>
    <property type="project" value="TreeGrafter"/>
</dbReference>
<keyword evidence="1" id="KW-1133">Transmembrane helix</keyword>
<keyword evidence="3" id="KW-1185">Reference proteome</keyword>
<feature type="transmembrane region" description="Helical" evidence="1">
    <location>
        <begin position="122"/>
        <end position="142"/>
    </location>
</feature>
<reference evidence="2" key="1">
    <citation type="submission" date="2025-08" db="UniProtKB">
        <authorList>
            <consortium name="Ensembl"/>
        </authorList>
    </citation>
    <scope>IDENTIFICATION</scope>
</reference>
<dbReference type="Ensembl" id="ENSPKIT00000029705.1">
    <property type="protein sequence ID" value="ENSPKIP00000005697.1"/>
    <property type="gene ID" value="ENSPKIG00000022267.1"/>
</dbReference>
<dbReference type="AlphaFoldDB" id="A0A3B3QG03"/>
<organism evidence="2 3">
    <name type="scientific">Paramormyrops kingsleyae</name>
    <dbReference type="NCBI Taxonomy" id="1676925"/>
    <lineage>
        <taxon>Eukaryota</taxon>
        <taxon>Metazoa</taxon>
        <taxon>Chordata</taxon>
        <taxon>Craniata</taxon>
        <taxon>Vertebrata</taxon>
        <taxon>Euteleostomi</taxon>
        <taxon>Actinopterygii</taxon>
        <taxon>Neopterygii</taxon>
        <taxon>Teleostei</taxon>
        <taxon>Osteoglossocephala</taxon>
        <taxon>Osteoglossomorpha</taxon>
        <taxon>Osteoglossiformes</taxon>
        <taxon>Mormyridae</taxon>
        <taxon>Paramormyrops</taxon>
    </lineage>
</organism>
<dbReference type="GO" id="GO:0070197">
    <property type="term" value="P:meiotic attachment of telomere to nuclear envelope"/>
    <property type="evidence" value="ECO:0007669"/>
    <property type="project" value="TreeGrafter"/>
</dbReference>
<proteinExistence type="predicted"/>
<evidence type="ECO:0000313" key="3">
    <source>
        <dbReference type="Proteomes" id="UP000261540"/>
    </source>
</evidence>
<dbReference type="Proteomes" id="UP000261540">
    <property type="component" value="Unplaced"/>
</dbReference>
<protein>
    <submittedName>
        <fullName evidence="2">Telomere repeat binding bouquet formation protein 2</fullName>
    </submittedName>
</protein>
<keyword evidence="1" id="KW-0812">Transmembrane</keyword>